<evidence type="ECO:0000313" key="2">
    <source>
        <dbReference type="Proteomes" id="UP001235720"/>
    </source>
</evidence>
<keyword evidence="2" id="KW-1185">Reference proteome</keyword>
<dbReference type="RefSeq" id="WP_289469974.1">
    <property type="nucleotide sequence ID" value="NZ_JAUCMM010000004.1"/>
</dbReference>
<reference evidence="1 2" key="1">
    <citation type="submission" date="2023-06" db="EMBL/GenBank/DDBJ databases">
        <authorList>
            <person name="Feng G."/>
            <person name="Li J."/>
            <person name="Zhu H."/>
        </authorList>
    </citation>
    <scope>NUCLEOTIDE SEQUENCE [LARGE SCALE GENOMIC DNA]</scope>
    <source>
        <strain evidence="1 2">RHCJP20</strain>
    </source>
</reference>
<proteinExistence type="predicted"/>
<dbReference type="Proteomes" id="UP001235720">
    <property type="component" value="Unassembled WGS sequence"/>
</dbReference>
<evidence type="ECO:0000313" key="1">
    <source>
        <dbReference type="EMBL" id="MDM7888322.1"/>
    </source>
</evidence>
<sequence>MNTMRTATELRELQRHPHEWHRRGLRHPDEIDALVHHRTHGAVPPEPTYGDFFRAA</sequence>
<dbReference type="EMBL" id="JAUCMM010000004">
    <property type="protein sequence ID" value="MDM7888322.1"/>
    <property type="molecule type" value="Genomic_DNA"/>
</dbReference>
<accession>A0ABT7TFG4</accession>
<name>A0ABT7TFG4_9MICO</name>
<protein>
    <submittedName>
        <fullName evidence="1">Uncharacterized protein</fullName>
    </submittedName>
</protein>
<gene>
    <name evidence="1" type="ORF">QUG98_07630</name>
</gene>
<comment type="caution">
    <text evidence="1">The sequence shown here is derived from an EMBL/GenBank/DDBJ whole genome shotgun (WGS) entry which is preliminary data.</text>
</comment>
<organism evidence="1 2">
    <name type="scientific">Curtobacterium subtropicum</name>
    <dbReference type="NCBI Taxonomy" id="3055138"/>
    <lineage>
        <taxon>Bacteria</taxon>
        <taxon>Bacillati</taxon>
        <taxon>Actinomycetota</taxon>
        <taxon>Actinomycetes</taxon>
        <taxon>Micrococcales</taxon>
        <taxon>Microbacteriaceae</taxon>
        <taxon>Curtobacterium</taxon>
    </lineage>
</organism>